<dbReference type="GO" id="GO:0016887">
    <property type="term" value="F:ATP hydrolysis activity"/>
    <property type="evidence" value="ECO:0007669"/>
    <property type="project" value="InterPro"/>
</dbReference>
<dbReference type="SUPFAM" id="SSF52540">
    <property type="entry name" value="P-loop containing nucleoside triphosphate hydrolases"/>
    <property type="match status" value="2"/>
</dbReference>
<comment type="caution">
    <text evidence="6">The sequence shown here is derived from an EMBL/GenBank/DDBJ whole genome shotgun (WGS) entry which is preliminary data.</text>
</comment>
<dbReference type="PANTHER" id="PTHR19211:SF6">
    <property type="entry name" value="BLL7188 PROTEIN"/>
    <property type="match status" value="1"/>
</dbReference>
<dbReference type="Proteomes" id="UP000285757">
    <property type="component" value="Unassembled WGS sequence"/>
</dbReference>
<keyword evidence="3 6" id="KW-0067">ATP-binding</keyword>
<dbReference type="PANTHER" id="PTHR19211">
    <property type="entry name" value="ATP-BINDING TRANSPORT PROTEIN-RELATED"/>
    <property type="match status" value="1"/>
</dbReference>
<keyword evidence="4" id="KW-0175">Coiled coil</keyword>
<dbReference type="InterPro" id="IPR003439">
    <property type="entry name" value="ABC_transporter-like_ATP-bd"/>
</dbReference>
<evidence type="ECO:0000259" key="5">
    <source>
        <dbReference type="PROSITE" id="PS50893"/>
    </source>
</evidence>
<dbReference type="Gene3D" id="3.40.50.300">
    <property type="entry name" value="P-loop containing nucleotide triphosphate hydrolases"/>
    <property type="match status" value="2"/>
</dbReference>
<dbReference type="AlphaFoldDB" id="A0A423LLQ6"/>
<dbReference type="GO" id="GO:0005524">
    <property type="term" value="F:ATP binding"/>
    <property type="evidence" value="ECO:0007669"/>
    <property type="project" value="UniProtKB-KW"/>
</dbReference>
<evidence type="ECO:0000256" key="3">
    <source>
        <dbReference type="ARBA" id="ARBA00022840"/>
    </source>
</evidence>
<protein>
    <submittedName>
        <fullName evidence="6">ABC transporter ATP-binding protein</fullName>
    </submittedName>
</protein>
<gene>
    <name evidence="6" type="ORF">BK671_07130</name>
</gene>
<dbReference type="InterPro" id="IPR017871">
    <property type="entry name" value="ABC_transporter-like_CS"/>
</dbReference>
<dbReference type="Pfam" id="PF00005">
    <property type="entry name" value="ABC_tran"/>
    <property type="match status" value="2"/>
</dbReference>
<evidence type="ECO:0000313" key="7">
    <source>
        <dbReference type="Proteomes" id="UP000285757"/>
    </source>
</evidence>
<sequence>MTHVSRTPAFVSLNQLGFQFANGETIFNDLNLKFDHLPTAIVGRNGVGKSVLARLIAGQLQPTTGSVASCVSVHYVAQTFIAPPGQTVADAAGATSILAALGRLNLGHASAEDFDIIGERWDLPERLRQLLNESGLTGISASDLTAPLSGGQQARIALIGALLSEAQLLVLDEPTNHLDSAGRHWLTKQLQEWRGGLIVISHDRQLLAQMRKIVELTPLGASVFSGRYSEFAEQRRVHQAAAQAQLDQARIERQRERSRLQREHDAIQRHAAASRRKAETANVASFERVAAKAAAREIMGKVRHGHQVRKSDLDNRVRDAYANVVPDGAVLINLPGSGVPNTRQVCTLVDACLPRLPVDAPSSRLTFTIHGPMRIAVSGPNGCGKSTLLNMLAGKLVPVSGECTTHVPFAFLDQQLTLLEARSSIVEQLQAQQTPLSEGTLRTYLVHLQLNAQRVTLPCASLSGGERLKAALALALWCQNPAQLLLLDEPTNHLDLASVEAFEHALRAFPGAIVAVSHDQAFLQALNPTHVLHWHPEGWHLQPTS</sequence>
<evidence type="ECO:0000313" key="6">
    <source>
        <dbReference type="EMBL" id="RON69206.1"/>
    </source>
</evidence>
<dbReference type="InterPro" id="IPR050611">
    <property type="entry name" value="ABCF"/>
</dbReference>
<feature type="coiled-coil region" evidence="4">
    <location>
        <begin position="239"/>
        <end position="266"/>
    </location>
</feature>
<dbReference type="InterPro" id="IPR027417">
    <property type="entry name" value="P-loop_NTPase"/>
</dbReference>
<dbReference type="SMART" id="SM00382">
    <property type="entry name" value="AAA"/>
    <property type="match status" value="2"/>
</dbReference>
<keyword evidence="1" id="KW-0677">Repeat</keyword>
<feature type="domain" description="ABC transporter" evidence="5">
    <location>
        <begin position="11"/>
        <end position="244"/>
    </location>
</feature>
<dbReference type="InterPro" id="IPR003593">
    <property type="entry name" value="AAA+_ATPase"/>
</dbReference>
<reference evidence="6 7" key="1">
    <citation type="submission" date="2016-10" db="EMBL/GenBank/DDBJ databases">
        <title>Comparative genome analysis of multiple Pseudomonas spp. focuses on biocontrol and plant growth promoting traits.</title>
        <authorList>
            <person name="Tao X.-Y."/>
            <person name="Taylor C.G."/>
        </authorList>
    </citation>
    <scope>NUCLEOTIDE SEQUENCE [LARGE SCALE GENOMIC DNA]</scope>
    <source>
        <strain evidence="6 7">24D3</strain>
    </source>
</reference>
<dbReference type="RefSeq" id="WP_123531109.1">
    <property type="nucleotide sequence ID" value="NZ_MOBU01000006.1"/>
</dbReference>
<keyword evidence="2" id="KW-0547">Nucleotide-binding</keyword>
<dbReference type="CDD" id="cd03221">
    <property type="entry name" value="ABCF_EF-3"/>
    <property type="match status" value="1"/>
</dbReference>
<dbReference type="FunFam" id="3.40.50.300:FF:001320">
    <property type="entry name" value="Heme ABC transporter ATP-binding protein"/>
    <property type="match status" value="1"/>
</dbReference>
<name>A0A423LLQ6_PSEFL</name>
<accession>A0A423LLQ6</accession>
<proteinExistence type="predicted"/>
<dbReference type="EMBL" id="MOBU01000006">
    <property type="protein sequence ID" value="RON69206.1"/>
    <property type="molecule type" value="Genomic_DNA"/>
</dbReference>
<organism evidence="6 7">
    <name type="scientific">Pseudomonas fluorescens</name>
    <dbReference type="NCBI Taxonomy" id="294"/>
    <lineage>
        <taxon>Bacteria</taxon>
        <taxon>Pseudomonadati</taxon>
        <taxon>Pseudomonadota</taxon>
        <taxon>Gammaproteobacteria</taxon>
        <taxon>Pseudomonadales</taxon>
        <taxon>Pseudomonadaceae</taxon>
        <taxon>Pseudomonas</taxon>
    </lineage>
</organism>
<dbReference type="PROSITE" id="PS50893">
    <property type="entry name" value="ABC_TRANSPORTER_2"/>
    <property type="match status" value="1"/>
</dbReference>
<evidence type="ECO:0000256" key="4">
    <source>
        <dbReference type="SAM" id="Coils"/>
    </source>
</evidence>
<evidence type="ECO:0000256" key="2">
    <source>
        <dbReference type="ARBA" id="ARBA00022741"/>
    </source>
</evidence>
<evidence type="ECO:0000256" key="1">
    <source>
        <dbReference type="ARBA" id="ARBA00022737"/>
    </source>
</evidence>
<dbReference type="PROSITE" id="PS00211">
    <property type="entry name" value="ABC_TRANSPORTER_1"/>
    <property type="match status" value="1"/>
</dbReference>